<evidence type="ECO:0000256" key="5">
    <source>
        <dbReference type="ARBA" id="ARBA00023122"/>
    </source>
</evidence>
<reference evidence="9" key="1">
    <citation type="submission" date="2019-04" db="EMBL/GenBank/DDBJ databases">
        <title>Complete genome sequence of Sphingomonas sp. W1-2-3.</title>
        <authorList>
            <person name="Im W.T."/>
        </authorList>
    </citation>
    <scope>NUCLEOTIDE SEQUENCE [LARGE SCALE GENOMIC DNA]</scope>
    <source>
        <strain evidence="9">W1-2-3</strain>
    </source>
</reference>
<dbReference type="InterPro" id="IPR005170">
    <property type="entry name" value="Transptr-assoc_dom"/>
</dbReference>
<evidence type="ECO:0000313" key="8">
    <source>
        <dbReference type="EMBL" id="QCI79013.1"/>
    </source>
</evidence>
<comment type="similarity">
    <text evidence="2">Belongs to the UPF0053 family. Hemolysin C subfamily.</text>
</comment>
<dbReference type="InterPro" id="IPR036318">
    <property type="entry name" value="FAD-bd_PCMH-like_sf"/>
</dbReference>
<evidence type="ECO:0000259" key="7">
    <source>
        <dbReference type="SMART" id="SM01091"/>
    </source>
</evidence>
<dbReference type="Pfam" id="PF00571">
    <property type="entry name" value="CBS"/>
    <property type="match status" value="1"/>
</dbReference>
<evidence type="ECO:0000256" key="1">
    <source>
        <dbReference type="ARBA" id="ARBA00004651"/>
    </source>
</evidence>
<dbReference type="GO" id="GO:0005886">
    <property type="term" value="C:plasma membrane"/>
    <property type="evidence" value="ECO:0007669"/>
    <property type="project" value="UniProtKB-SubCell"/>
</dbReference>
<dbReference type="InterPro" id="IPR046342">
    <property type="entry name" value="CBS_dom_sf"/>
</dbReference>
<dbReference type="GO" id="GO:0050660">
    <property type="term" value="F:flavin adenine dinucleotide binding"/>
    <property type="evidence" value="ECO:0007669"/>
    <property type="project" value="InterPro"/>
</dbReference>
<dbReference type="PANTHER" id="PTHR22777">
    <property type="entry name" value="HEMOLYSIN-RELATED"/>
    <property type="match status" value="1"/>
</dbReference>
<feature type="compositionally biased region" description="Basic and acidic residues" evidence="6">
    <location>
        <begin position="35"/>
        <end position="45"/>
    </location>
</feature>
<dbReference type="Pfam" id="PF03471">
    <property type="entry name" value="CorC_HlyC"/>
    <property type="match status" value="1"/>
</dbReference>
<dbReference type="Proteomes" id="UP000298714">
    <property type="component" value="Chromosome"/>
</dbReference>
<feature type="compositionally biased region" description="Basic and acidic residues" evidence="6">
    <location>
        <begin position="59"/>
        <end position="75"/>
    </location>
</feature>
<feature type="compositionally biased region" description="Basic residues" evidence="6">
    <location>
        <begin position="1"/>
        <end position="25"/>
    </location>
</feature>
<comment type="subcellular location">
    <subcellularLocation>
        <location evidence="1">Cell membrane</location>
        <topology evidence="1">Multi-pass membrane protein</topology>
    </subcellularLocation>
</comment>
<evidence type="ECO:0000256" key="2">
    <source>
        <dbReference type="ARBA" id="ARBA00006446"/>
    </source>
</evidence>
<dbReference type="InterPro" id="IPR016169">
    <property type="entry name" value="FAD-bd_PCMH_sub2"/>
</dbReference>
<dbReference type="SUPFAM" id="SSF56176">
    <property type="entry name" value="FAD-binding/transporter-associated domain-like"/>
    <property type="match status" value="1"/>
</dbReference>
<dbReference type="KEGG" id="hgn:E6W36_03725"/>
<dbReference type="Gene3D" id="3.30.465.10">
    <property type="match status" value="1"/>
</dbReference>
<keyword evidence="4" id="KW-0677">Repeat</keyword>
<dbReference type="EMBL" id="CP039704">
    <property type="protein sequence ID" value="QCI79013.1"/>
    <property type="molecule type" value="Genomic_DNA"/>
</dbReference>
<gene>
    <name evidence="8" type="ORF">E6W36_03725</name>
</gene>
<sequence length="279" mass="30689">MRRQRRRAGRQRLQQRRNPRHHRPARTGGRAGRRAPADARLDPRSRRGAGVGRHGPPQGDRDDRPRRAAGGDRAHGHPLKLHPPAAVSGQPGQSGRRAARQGPDPRARQARRGAGDAAHRHHHAQALVRAQHHDPARAAGAFIAQRNHFALVVDEYGALQGLVTLEDILEEIVGEIADEHDLPTPSGVEILPDGSLRVEGTVAIRELNRRFDWSLSDHQAATVAGLVIYEAQVIPVKGQSFQFFGFTFEILERRRNQITLLRIVPPAPVTGQTVDAADA</sequence>
<keyword evidence="9" id="KW-1185">Reference proteome</keyword>
<feature type="region of interest" description="Disordered" evidence="6">
    <location>
        <begin position="1"/>
        <end position="124"/>
    </location>
</feature>
<dbReference type="SUPFAM" id="SSF54631">
    <property type="entry name" value="CBS-domain pair"/>
    <property type="match status" value="1"/>
</dbReference>
<organism evidence="8 9">
    <name type="scientific">Hankyongella ginsenosidimutans</name>
    <dbReference type="NCBI Taxonomy" id="1763828"/>
    <lineage>
        <taxon>Bacteria</taxon>
        <taxon>Pseudomonadati</taxon>
        <taxon>Pseudomonadota</taxon>
        <taxon>Alphaproteobacteria</taxon>
        <taxon>Sphingomonadales</taxon>
        <taxon>Sphingomonadaceae</taxon>
        <taxon>Hankyongella</taxon>
    </lineage>
</organism>
<evidence type="ECO:0000256" key="4">
    <source>
        <dbReference type="ARBA" id="ARBA00022737"/>
    </source>
</evidence>
<feature type="compositionally biased region" description="Basic and acidic residues" evidence="6">
    <location>
        <begin position="103"/>
        <end position="118"/>
    </location>
</feature>
<accession>A0A4D7C8D9</accession>
<keyword evidence="3" id="KW-0472">Membrane</keyword>
<dbReference type="AlphaFoldDB" id="A0A4D7C8D9"/>
<name>A0A4D7C8D9_9SPHN</name>
<dbReference type="InterPro" id="IPR000644">
    <property type="entry name" value="CBS_dom"/>
</dbReference>
<evidence type="ECO:0000256" key="3">
    <source>
        <dbReference type="ARBA" id="ARBA00022475"/>
    </source>
</evidence>
<evidence type="ECO:0000256" key="6">
    <source>
        <dbReference type="SAM" id="MobiDB-lite"/>
    </source>
</evidence>
<dbReference type="SMART" id="SM01091">
    <property type="entry name" value="CorC_HlyC"/>
    <property type="match status" value="1"/>
</dbReference>
<dbReference type="PANTHER" id="PTHR22777:SF32">
    <property type="entry name" value="UPF0053 INNER MEMBRANE PROTEIN YFJD"/>
    <property type="match status" value="1"/>
</dbReference>
<evidence type="ECO:0000313" key="9">
    <source>
        <dbReference type="Proteomes" id="UP000298714"/>
    </source>
</evidence>
<proteinExistence type="inferred from homology"/>
<keyword evidence="5" id="KW-0129">CBS domain</keyword>
<dbReference type="Gene3D" id="3.90.1280.20">
    <property type="match status" value="1"/>
</dbReference>
<feature type="domain" description="Transporter-associated" evidence="7">
    <location>
        <begin position="189"/>
        <end position="267"/>
    </location>
</feature>
<keyword evidence="3" id="KW-1003">Cell membrane</keyword>
<protein>
    <recommendedName>
        <fullName evidence="7">Transporter-associated domain-containing protein</fullName>
    </recommendedName>
</protein>